<sequence>MQLKARTAPQLSHLPPPRFHRRSSSTSTPFNANAIFRLLQLYIHATSYTRSTRLE</sequence>
<evidence type="ECO:0000313" key="3">
    <source>
        <dbReference type="Proteomes" id="UP000018144"/>
    </source>
</evidence>
<name>U4LTQ2_PYROM</name>
<organism evidence="2 3">
    <name type="scientific">Pyronema omphalodes (strain CBS 100304)</name>
    <name type="common">Pyronema confluens</name>
    <dbReference type="NCBI Taxonomy" id="1076935"/>
    <lineage>
        <taxon>Eukaryota</taxon>
        <taxon>Fungi</taxon>
        <taxon>Dikarya</taxon>
        <taxon>Ascomycota</taxon>
        <taxon>Pezizomycotina</taxon>
        <taxon>Pezizomycetes</taxon>
        <taxon>Pezizales</taxon>
        <taxon>Pyronemataceae</taxon>
        <taxon>Pyronema</taxon>
    </lineage>
</organism>
<evidence type="ECO:0000256" key="1">
    <source>
        <dbReference type="SAM" id="MobiDB-lite"/>
    </source>
</evidence>
<accession>U4LTQ2</accession>
<dbReference type="AlphaFoldDB" id="U4LTQ2"/>
<reference evidence="2 3" key="1">
    <citation type="journal article" date="2013" name="PLoS Genet.">
        <title>The genome and development-dependent transcriptomes of Pyronema confluens: a window into fungal evolution.</title>
        <authorList>
            <person name="Traeger S."/>
            <person name="Altegoer F."/>
            <person name="Freitag M."/>
            <person name="Gabaldon T."/>
            <person name="Kempken F."/>
            <person name="Kumar A."/>
            <person name="Marcet-Houben M."/>
            <person name="Poggeler S."/>
            <person name="Stajich J.E."/>
            <person name="Nowrousian M."/>
        </authorList>
    </citation>
    <scope>NUCLEOTIDE SEQUENCE [LARGE SCALE GENOMIC DNA]</scope>
    <source>
        <strain evidence="3">CBS 100304</strain>
        <tissue evidence="2">Vegetative mycelium</tissue>
    </source>
</reference>
<dbReference type="Proteomes" id="UP000018144">
    <property type="component" value="Unassembled WGS sequence"/>
</dbReference>
<gene>
    <name evidence="2" type="ORF">PCON_09662</name>
</gene>
<feature type="region of interest" description="Disordered" evidence="1">
    <location>
        <begin position="1"/>
        <end position="28"/>
    </location>
</feature>
<proteinExistence type="predicted"/>
<keyword evidence="3" id="KW-1185">Reference proteome</keyword>
<dbReference type="EMBL" id="HF935505">
    <property type="protein sequence ID" value="CCX30986.1"/>
    <property type="molecule type" value="Genomic_DNA"/>
</dbReference>
<evidence type="ECO:0000313" key="2">
    <source>
        <dbReference type="EMBL" id="CCX30986.1"/>
    </source>
</evidence>
<protein>
    <submittedName>
        <fullName evidence="2">Uncharacterized protein</fullName>
    </submittedName>
</protein>